<name>D0A351_TRYB9</name>
<protein>
    <submittedName>
        <fullName evidence="1">Uncharacterized protein</fullName>
    </submittedName>
</protein>
<dbReference type="AlphaFoldDB" id="D0A351"/>
<accession>D0A351</accession>
<dbReference type="Proteomes" id="UP000002316">
    <property type="component" value="Chromosome 10"/>
</dbReference>
<dbReference type="KEGG" id="tbg:TbgDal_X7840"/>
<dbReference type="GeneID" id="23865894"/>
<gene>
    <name evidence="1" type="ORF">TbgDal_X7840</name>
</gene>
<evidence type="ECO:0000313" key="1">
    <source>
        <dbReference type="EMBL" id="CBH15695.1"/>
    </source>
</evidence>
<sequence>MSTRSSHTYGHMHTVGFNLNRKTAKECQPFRQWGILGPLSRSVLSCILVDWDRLITARFTSSGTHTSNRQHIFAHGREYRLYNSPSRLRTTLPSKNRRPSIMFLQ</sequence>
<proteinExistence type="predicted"/>
<reference evidence="2" key="1">
    <citation type="journal article" date="2010" name="PLoS Negl. Trop. Dis.">
        <title>The genome sequence of Trypanosoma brucei gambiense, causative agent of chronic human african trypanosomiasis.</title>
        <authorList>
            <person name="Jackson A.P."/>
            <person name="Sanders M."/>
            <person name="Berry A."/>
            <person name="McQuillan J."/>
            <person name="Aslett M.A."/>
            <person name="Quail M.A."/>
            <person name="Chukualim B."/>
            <person name="Capewell P."/>
            <person name="MacLeod A."/>
            <person name="Melville S.E."/>
            <person name="Gibson W."/>
            <person name="Barry J.D."/>
            <person name="Berriman M."/>
            <person name="Hertz-Fowler C."/>
        </authorList>
    </citation>
    <scope>NUCLEOTIDE SEQUENCE [LARGE SCALE GENOMIC DNA]</scope>
    <source>
        <strain evidence="2">MHOM/CI/86/DAL972</strain>
    </source>
</reference>
<evidence type="ECO:0000313" key="2">
    <source>
        <dbReference type="Proteomes" id="UP000002316"/>
    </source>
</evidence>
<dbReference type="RefSeq" id="XP_011777959.1">
    <property type="nucleotide sequence ID" value="XM_011779657.1"/>
</dbReference>
<dbReference type="EMBL" id="FN554973">
    <property type="protein sequence ID" value="CBH15695.1"/>
    <property type="molecule type" value="Genomic_DNA"/>
</dbReference>
<organism evidence="1 2">
    <name type="scientific">Trypanosoma brucei gambiense (strain MHOM/CI/86/DAL972)</name>
    <dbReference type="NCBI Taxonomy" id="679716"/>
    <lineage>
        <taxon>Eukaryota</taxon>
        <taxon>Discoba</taxon>
        <taxon>Euglenozoa</taxon>
        <taxon>Kinetoplastea</taxon>
        <taxon>Metakinetoplastina</taxon>
        <taxon>Trypanosomatida</taxon>
        <taxon>Trypanosomatidae</taxon>
        <taxon>Trypanosoma</taxon>
    </lineage>
</organism>